<keyword evidence="1" id="KW-0175">Coiled coil</keyword>
<feature type="transmembrane region" description="Helical" evidence="2">
    <location>
        <begin position="329"/>
        <end position="347"/>
    </location>
</feature>
<organism evidence="3 4">
    <name type="scientific">Candida boidinii</name>
    <name type="common">Yeast</name>
    <dbReference type="NCBI Taxonomy" id="5477"/>
    <lineage>
        <taxon>Eukaryota</taxon>
        <taxon>Fungi</taxon>
        <taxon>Dikarya</taxon>
        <taxon>Ascomycota</taxon>
        <taxon>Saccharomycotina</taxon>
        <taxon>Pichiomycetes</taxon>
        <taxon>Pichiales</taxon>
        <taxon>Pichiaceae</taxon>
        <taxon>Ogataea</taxon>
        <taxon>Ogataea/Candida clade</taxon>
    </lineage>
</organism>
<evidence type="ECO:0000256" key="1">
    <source>
        <dbReference type="SAM" id="Coils"/>
    </source>
</evidence>
<gene>
    <name evidence="3" type="ORF">Cboi02_000303300</name>
</gene>
<sequence length="541" mass="62920">MLNERKIKRYEYLFLLLIGSKDVKYLNSLSKDFHNGRLKKILTSLEKTLSRIEKDFNSKNDDKDNENAENLFQLLLLKSFKNFVRLFIVLFSLSLLFIKFKLKRLNFRNNLKEITKNCLRFSISVSTLLTINPVLKNILNSLNLKFDSTSPNNPSLSLPSSSSSPSSLLFLINESIIPNFLTCFLSLIIYPNDKWSIYQRHYVSIWLLISSLDHCYKYFEFKCPSKKLSLLKSWYLLPICYSFIFESYILDESKCPEYFNSILNNLTTGLLQRTPTSSSLYFKNMILRNDFNRNIKHITEIKSVDIKAVINPNYLNYFMKSYLPKKLKYLLKYILPITFFGNLKTYNADKDTASNFQILTNSITQSVKLASVILSIVFTSVFLSLNLKYFDKVIGGLSLRNRLRIVGFVSGLISVVYSRRTIDEKKLVQSKVQAKEDYVNEAVTENTTPSSVTYRSIWLYVLRLTLVSSAVKSSKSYKSFYKNKKIDKILMILSLMTLLNINDFYSLIDRIKFNDKRNSISSDKILMYFTKCINDGDLLSN</sequence>
<protein>
    <submittedName>
        <fullName evidence="3">Unnamed protein product</fullName>
    </submittedName>
</protein>
<name>A0A9W6T177_CANBO</name>
<evidence type="ECO:0000313" key="4">
    <source>
        <dbReference type="Proteomes" id="UP001165120"/>
    </source>
</evidence>
<feature type="transmembrane region" description="Helical" evidence="2">
    <location>
        <begin position="82"/>
        <end position="98"/>
    </location>
</feature>
<reference evidence="3" key="1">
    <citation type="submission" date="2023-04" db="EMBL/GenBank/DDBJ databases">
        <title>Candida boidinii NBRC 10035.</title>
        <authorList>
            <person name="Ichikawa N."/>
            <person name="Sato H."/>
            <person name="Tonouchi N."/>
        </authorList>
    </citation>
    <scope>NUCLEOTIDE SEQUENCE</scope>
    <source>
        <strain evidence="3">NBRC 10035</strain>
    </source>
</reference>
<accession>A0A9W6T177</accession>
<feature type="transmembrane region" description="Helical" evidence="2">
    <location>
        <begin position="168"/>
        <end position="190"/>
    </location>
</feature>
<evidence type="ECO:0000313" key="3">
    <source>
        <dbReference type="EMBL" id="GME70977.1"/>
    </source>
</evidence>
<dbReference type="EMBL" id="BSXN01000985">
    <property type="protein sequence ID" value="GME70977.1"/>
    <property type="molecule type" value="Genomic_DNA"/>
</dbReference>
<feature type="transmembrane region" description="Helical" evidence="2">
    <location>
        <begin position="401"/>
        <end position="418"/>
    </location>
</feature>
<feature type="coiled-coil region" evidence="1">
    <location>
        <begin position="35"/>
        <end position="62"/>
    </location>
</feature>
<keyword evidence="2" id="KW-0472">Membrane</keyword>
<keyword evidence="2" id="KW-0812">Transmembrane</keyword>
<feature type="transmembrane region" description="Helical" evidence="2">
    <location>
        <begin position="367"/>
        <end position="389"/>
    </location>
</feature>
<comment type="caution">
    <text evidence="3">The sequence shown here is derived from an EMBL/GenBank/DDBJ whole genome shotgun (WGS) entry which is preliminary data.</text>
</comment>
<keyword evidence="4" id="KW-1185">Reference proteome</keyword>
<dbReference type="AlphaFoldDB" id="A0A9W6T177"/>
<feature type="transmembrane region" description="Helical" evidence="2">
    <location>
        <begin position="489"/>
        <end position="508"/>
    </location>
</feature>
<proteinExistence type="predicted"/>
<evidence type="ECO:0000256" key="2">
    <source>
        <dbReference type="SAM" id="Phobius"/>
    </source>
</evidence>
<dbReference type="Proteomes" id="UP001165120">
    <property type="component" value="Unassembled WGS sequence"/>
</dbReference>
<keyword evidence="2" id="KW-1133">Transmembrane helix</keyword>